<evidence type="ECO:0008006" key="3">
    <source>
        <dbReference type="Google" id="ProtNLM"/>
    </source>
</evidence>
<evidence type="ECO:0000313" key="1">
    <source>
        <dbReference type="EMBL" id="MFC6906561.1"/>
    </source>
</evidence>
<proteinExistence type="predicted"/>
<dbReference type="RefSeq" id="WP_340605132.1">
    <property type="nucleotide sequence ID" value="NZ_JBBMXV010000004.1"/>
</dbReference>
<gene>
    <name evidence="1" type="ORF">ACFQGH_15300</name>
</gene>
<name>A0ABD5V6S8_9EURY</name>
<dbReference type="Proteomes" id="UP001596312">
    <property type="component" value="Unassembled WGS sequence"/>
</dbReference>
<reference evidence="1 2" key="1">
    <citation type="journal article" date="2019" name="Int. J. Syst. Evol. Microbiol.">
        <title>The Global Catalogue of Microorganisms (GCM) 10K type strain sequencing project: providing services to taxonomists for standard genome sequencing and annotation.</title>
        <authorList>
            <consortium name="The Broad Institute Genomics Platform"/>
            <consortium name="The Broad Institute Genome Sequencing Center for Infectious Disease"/>
            <person name="Wu L."/>
            <person name="Ma J."/>
        </authorList>
    </citation>
    <scope>NUCLEOTIDE SEQUENCE [LARGE SCALE GENOMIC DNA]</scope>
    <source>
        <strain evidence="1 2">CGMCC 1.3240</strain>
    </source>
</reference>
<sequence length="49" mass="5466">MKECERCGKAFLTDRAANGHRAVCPENPDRVVPDGWAPETHGRWGDEAE</sequence>
<evidence type="ECO:0000313" key="2">
    <source>
        <dbReference type="Proteomes" id="UP001596312"/>
    </source>
</evidence>
<accession>A0ABD5V6S8</accession>
<comment type="caution">
    <text evidence="1">The sequence shown here is derived from an EMBL/GenBank/DDBJ whole genome shotgun (WGS) entry which is preliminary data.</text>
</comment>
<protein>
    <recommendedName>
        <fullName evidence="3">C2H2-type domain-containing protein</fullName>
    </recommendedName>
</protein>
<dbReference type="AlphaFoldDB" id="A0ABD5V6S8"/>
<keyword evidence="2" id="KW-1185">Reference proteome</keyword>
<dbReference type="EMBL" id="JBHSXQ010000004">
    <property type="protein sequence ID" value="MFC6906561.1"/>
    <property type="molecule type" value="Genomic_DNA"/>
</dbReference>
<organism evidence="1 2">
    <name type="scientific">Halalkalicoccus tibetensis</name>
    <dbReference type="NCBI Taxonomy" id="175632"/>
    <lineage>
        <taxon>Archaea</taxon>
        <taxon>Methanobacteriati</taxon>
        <taxon>Methanobacteriota</taxon>
        <taxon>Stenosarchaea group</taxon>
        <taxon>Halobacteria</taxon>
        <taxon>Halobacteriales</taxon>
        <taxon>Halococcaceae</taxon>
        <taxon>Halalkalicoccus</taxon>
    </lineage>
</organism>